<organism evidence="1 2">
    <name type="scientific">Rhizobium vallis</name>
    <dbReference type="NCBI Taxonomy" id="634290"/>
    <lineage>
        <taxon>Bacteria</taxon>
        <taxon>Pseudomonadati</taxon>
        <taxon>Pseudomonadota</taxon>
        <taxon>Alphaproteobacteria</taxon>
        <taxon>Hyphomicrobiales</taxon>
        <taxon>Rhizobiaceae</taxon>
        <taxon>Rhizobium/Agrobacterium group</taxon>
        <taxon>Rhizobium</taxon>
    </lineage>
</organism>
<name>A0A3S0QRA5_9HYPH</name>
<comment type="caution">
    <text evidence="1">The sequence shown here is derived from an EMBL/GenBank/DDBJ whole genome shotgun (WGS) entry which is preliminary data.</text>
</comment>
<proteinExistence type="predicted"/>
<keyword evidence="2" id="KW-1185">Reference proteome</keyword>
<evidence type="ECO:0000313" key="2">
    <source>
        <dbReference type="Proteomes" id="UP000278823"/>
    </source>
</evidence>
<dbReference type="Proteomes" id="UP000278823">
    <property type="component" value="Unassembled WGS sequence"/>
</dbReference>
<reference evidence="2" key="1">
    <citation type="submission" date="2018-11" db="EMBL/GenBank/DDBJ databases">
        <title>Rhizobium chutanense sp. nov., isolated from root nodules of Phaseolus vulgaris in China.</title>
        <authorList>
            <person name="Huo Y."/>
        </authorList>
    </citation>
    <scope>NUCLEOTIDE SEQUENCE [LARGE SCALE GENOMIC DNA]</scope>
    <source>
        <strain evidence="2">CCBAU 65647</strain>
    </source>
</reference>
<sequence length="132" mass="14717">MRFFFPYFPAEFEIPDDWWTDAGMAGFMPSAPTYLAEDAASCAISLRDIAPPFRNATTPKDFRGFDRVRMVSVLTAISNGTSLPPVSLIAIPKFDALYRPYTFGLLDGMHRFFGSIAAGFDAIPSTMREPFQ</sequence>
<dbReference type="EMBL" id="RJTH01000014">
    <property type="protein sequence ID" value="RUM20632.1"/>
    <property type="molecule type" value="Genomic_DNA"/>
</dbReference>
<protein>
    <submittedName>
        <fullName evidence="1">Uncharacterized protein</fullName>
    </submittedName>
</protein>
<accession>A0A3S0QRA5</accession>
<dbReference type="AlphaFoldDB" id="A0A3S0QRA5"/>
<evidence type="ECO:0000313" key="1">
    <source>
        <dbReference type="EMBL" id="RUM20632.1"/>
    </source>
</evidence>
<gene>
    <name evidence="1" type="ORF">EFQ99_28810</name>
</gene>